<dbReference type="PANTHER" id="PTHR43584">
    <property type="entry name" value="NUCLEOTIDYL TRANSFERASE"/>
    <property type="match status" value="1"/>
</dbReference>
<dbReference type="InterPro" id="IPR001451">
    <property type="entry name" value="Hexapep"/>
</dbReference>
<dbReference type="Gene3D" id="2.160.10.10">
    <property type="entry name" value="Hexapeptide repeat proteins"/>
    <property type="match status" value="1"/>
</dbReference>
<keyword evidence="4" id="KW-0012">Acyltransferase</keyword>
<dbReference type="InterPro" id="IPR056818">
    <property type="entry name" value="GlmU/GlgC-like_hexapep"/>
</dbReference>
<evidence type="ECO:0000313" key="6">
    <source>
        <dbReference type="EMBL" id="GAI79058.1"/>
    </source>
</evidence>
<dbReference type="InterPro" id="IPR011004">
    <property type="entry name" value="Trimer_LpxA-like_sf"/>
</dbReference>
<comment type="similarity">
    <text evidence="2">In the N-terminal section; belongs to the N-acetylglucosamine-1-phosphate uridyltransferase family.</text>
</comment>
<evidence type="ECO:0000256" key="4">
    <source>
        <dbReference type="ARBA" id="ARBA00023315"/>
    </source>
</evidence>
<gene>
    <name evidence="6" type="ORF">S12H4_20902</name>
</gene>
<feature type="domain" description="Glucose-1-phosphate adenylyltransferase/Bifunctional protein GlmU-like C-terminal hexapeptide" evidence="5">
    <location>
        <begin position="20"/>
        <end position="76"/>
    </location>
</feature>
<evidence type="ECO:0000256" key="2">
    <source>
        <dbReference type="ARBA" id="ARBA00007947"/>
    </source>
</evidence>
<organism evidence="6">
    <name type="scientific">marine sediment metagenome</name>
    <dbReference type="NCBI Taxonomy" id="412755"/>
    <lineage>
        <taxon>unclassified sequences</taxon>
        <taxon>metagenomes</taxon>
        <taxon>ecological metagenomes</taxon>
    </lineage>
</organism>
<accession>X1REN3</accession>
<protein>
    <recommendedName>
        <fullName evidence="5">Glucose-1-phosphate adenylyltransferase/Bifunctional protein GlmU-like C-terminal hexapeptide domain-containing protein</fullName>
    </recommendedName>
</protein>
<name>X1REN3_9ZZZZ</name>
<dbReference type="GO" id="GO:0016746">
    <property type="term" value="F:acyltransferase activity"/>
    <property type="evidence" value="ECO:0007669"/>
    <property type="project" value="UniProtKB-KW"/>
</dbReference>
<dbReference type="EMBL" id="BARW01010665">
    <property type="protein sequence ID" value="GAI79058.1"/>
    <property type="molecule type" value="Genomic_DNA"/>
</dbReference>
<reference evidence="6" key="1">
    <citation type="journal article" date="2014" name="Front. Microbiol.">
        <title>High frequency of phylogenetically diverse reductive dehalogenase-homologous genes in deep subseafloor sedimentary metagenomes.</title>
        <authorList>
            <person name="Kawai M."/>
            <person name="Futagami T."/>
            <person name="Toyoda A."/>
            <person name="Takaki Y."/>
            <person name="Nishi S."/>
            <person name="Hori S."/>
            <person name="Arai W."/>
            <person name="Tsubouchi T."/>
            <person name="Morono Y."/>
            <person name="Uchiyama I."/>
            <person name="Ito T."/>
            <person name="Fujiyama A."/>
            <person name="Inagaki F."/>
            <person name="Takami H."/>
        </authorList>
    </citation>
    <scope>NUCLEOTIDE SEQUENCE</scope>
    <source>
        <strain evidence="6">Expedition CK06-06</strain>
    </source>
</reference>
<dbReference type="InterPro" id="IPR050065">
    <property type="entry name" value="GlmU-like"/>
</dbReference>
<comment type="caution">
    <text evidence="6">The sequence shown here is derived from an EMBL/GenBank/DDBJ whole genome shotgun (WGS) entry which is preliminary data.</text>
</comment>
<dbReference type="Pfam" id="PF24894">
    <property type="entry name" value="Hexapep_GlmU"/>
    <property type="match status" value="1"/>
</dbReference>
<keyword evidence="3" id="KW-0808">Transferase</keyword>
<sequence length="152" mass="16942">MLYRRKYINWTNAFIRPYTSVGDNCHIGISEVKNSLIFSKSNVPHFNYVGDSIICENVNLGAGSKTSNLRFDNKNVKVNIEGKLIDSGRRKLGAFIGPNVQTGINASIMCGKKIGENSIIGAHTLVVEDVSPNTLYYHDPFEGIKKKNNPFY</sequence>
<evidence type="ECO:0000256" key="1">
    <source>
        <dbReference type="ARBA" id="ARBA00007707"/>
    </source>
</evidence>
<dbReference type="SUPFAM" id="SSF51161">
    <property type="entry name" value="Trimeric LpxA-like enzymes"/>
    <property type="match status" value="1"/>
</dbReference>
<proteinExistence type="inferred from homology"/>
<evidence type="ECO:0000259" key="5">
    <source>
        <dbReference type="Pfam" id="PF24894"/>
    </source>
</evidence>
<dbReference type="PANTHER" id="PTHR43584:SF8">
    <property type="entry name" value="N-ACETYLMURAMATE ALPHA-1-PHOSPHATE URIDYLYLTRANSFERASE"/>
    <property type="match status" value="1"/>
</dbReference>
<comment type="similarity">
    <text evidence="1">In the C-terminal section; belongs to the transferase hexapeptide repeat family.</text>
</comment>
<dbReference type="Pfam" id="PF00132">
    <property type="entry name" value="Hexapep"/>
    <property type="match status" value="1"/>
</dbReference>
<dbReference type="AlphaFoldDB" id="X1REN3"/>
<dbReference type="GO" id="GO:0016779">
    <property type="term" value="F:nucleotidyltransferase activity"/>
    <property type="evidence" value="ECO:0007669"/>
    <property type="project" value="UniProtKB-ARBA"/>
</dbReference>
<evidence type="ECO:0000256" key="3">
    <source>
        <dbReference type="ARBA" id="ARBA00022679"/>
    </source>
</evidence>